<comment type="catalytic activity">
    <reaction evidence="5 8">
        <text>a 2'-deoxycytidine in DNA + S-adenosyl-L-methionine = a 5-methyl-2'-deoxycytidine in DNA + S-adenosyl-L-homocysteine + H(+)</text>
        <dbReference type="Rhea" id="RHEA:13681"/>
        <dbReference type="Rhea" id="RHEA-COMP:11369"/>
        <dbReference type="Rhea" id="RHEA-COMP:11370"/>
        <dbReference type="ChEBI" id="CHEBI:15378"/>
        <dbReference type="ChEBI" id="CHEBI:57856"/>
        <dbReference type="ChEBI" id="CHEBI:59789"/>
        <dbReference type="ChEBI" id="CHEBI:85452"/>
        <dbReference type="ChEBI" id="CHEBI:85454"/>
        <dbReference type="EC" id="2.1.1.37"/>
    </reaction>
</comment>
<dbReference type="EMBL" id="FWEU01000007">
    <property type="protein sequence ID" value="SLM26292.1"/>
    <property type="molecule type" value="Genomic_DNA"/>
</dbReference>
<evidence type="ECO:0000256" key="8">
    <source>
        <dbReference type="RuleBase" id="RU000417"/>
    </source>
</evidence>
<dbReference type="InterPro" id="IPR050390">
    <property type="entry name" value="C5-Methyltransferase"/>
</dbReference>
<feature type="active site" evidence="6">
    <location>
        <position position="79"/>
    </location>
</feature>
<evidence type="ECO:0000256" key="5">
    <source>
        <dbReference type="ARBA" id="ARBA00047422"/>
    </source>
</evidence>
<evidence type="ECO:0000256" key="6">
    <source>
        <dbReference type="PROSITE-ProRule" id="PRU01016"/>
    </source>
</evidence>
<evidence type="ECO:0000256" key="7">
    <source>
        <dbReference type="RuleBase" id="RU000416"/>
    </source>
</evidence>
<dbReference type="Proteomes" id="UP000191133">
    <property type="component" value="Unassembled WGS sequence"/>
</dbReference>
<dbReference type="AlphaFoldDB" id="A0A1W1H3X1"/>
<dbReference type="SUPFAM" id="SSF53335">
    <property type="entry name" value="S-adenosyl-L-methionine-dependent methyltransferases"/>
    <property type="match status" value="1"/>
</dbReference>
<evidence type="ECO:0000256" key="4">
    <source>
        <dbReference type="ARBA" id="ARBA00022747"/>
    </source>
</evidence>
<reference evidence="10" key="1">
    <citation type="submission" date="2016-10" db="EMBL/GenBank/DDBJ databases">
        <authorList>
            <person name="Varghese N."/>
        </authorList>
    </citation>
    <scope>NUCLEOTIDE SEQUENCE [LARGE SCALE GENOMIC DNA]</scope>
    <source>
        <strain evidence="10">92MFCol6.1</strain>
    </source>
</reference>
<comment type="similarity">
    <text evidence="6 7">Belongs to the class I-like SAM-binding methyltransferase superfamily. C5-methyltransferase family.</text>
</comment>
<protein>
    <recommendedName>
        <fullName evidence="8">Cytosine-specific methyltransferase</fullName>
        <ecNumber evidence="8">2.1.1.37</ecNumber>
    </recommendedName>
</protein>
<name>A0A1W1H3X1_9GAMM</name>
<dbReference type="GO" id="GO:0009307">
    <property type="term" value="P:DNA restriction-modification system"/>
    <property type="evidence" value="ECO:0007669"/>
    <property type="project" value="UniProtKB-KW"/>
</dbReference>
<dbReference type="PANTHER" id="PTHR10629">
    <property type="entry name" value="CYTOSINE-SPECIFIC METHYLTRANSFERASE"/>
    <property type="match status" value="1"/>
</dbReference>
<gene>
    <name evidence="9" type="ORF">SAMN04488690_4056</name>
</gene>
<dbReference type="GO" id="GO:0003677">
    <property type="term" value="F:DNA binding"/>
    <property type="evidence" value="ECO:0007669"/>
    <property type="project" value="TreeGrafter"/>
</dbReference>
<dbReference type="GO" id="GO:0032259">
    <property type="term" value="P:methylation"/>
    <property type="evidence" value="ECO:0007669"/>
    <property type="project" value="UniProtKB-KW"/>
</dbReference>
<dbReference type="PRINTS" id="PR00105">
    <property type="entry name" value="C5METTRFRASE"/>
</dbReference>
<evidence type="ECO:0000313" key="9">
    <source>
        <dbReference type="EMBL" id="SLM26292.1"/>
    </source>
</evidence>
<dbReference type="GO" id="GO:0044027">
    <property type="term" value="P:negative regulation of gene expression via chromosomal CpG island methylation"/>
    <property type="evidence" value="ECO:0007669"/>
    <property type="project" value="TreeGrafter"/>
</dbReference>
<evidence type="ECO:0000313" key="10">
    <source>
        <dbReference type="Proteomes" id="UP000191133"/>
    </source>
</evidence>
<dbReference type="Pfam" id="PF00145">
    <property type="entry name" value="DNA_methylase"/>
    <property type="match status" value="1"/>
</dbReference>
<dbReference type="PANTHER" id="PTHR10629:SF50">
    <property type="entry name" value="DNA (CYTOSINE-5)-METHYLTRANSFERASE CMT3"/>
    <property type="match status" value="1"/>
</dbReference>
<accession>A0A1W1H3X1</accession>
<dbReference type="GO" id="GO:0003886">
    <property type="term" value="F:DNA (cytosine-5-)-methyltransferase activity"/>
    <property type="evidence" value="ECO:0007669"/>
    <property type="project" value="UniProtKB-EC"/>
</dbReference>
<proteinExistence type="inferred from homology"/>
<keyword evidence="2 6" id="KW-0808">Transferase</keyword>
<dbReference type="NCBIfam" id="TIGR00675">
    <property type="entry name" value="dcm"/>
    <property type="match status" value="1"/>
</dbReference>
<dbReference type="PROSITE" id="PS00094">
    <property type="entry name" value="C5_MTASE_1"/>
    <property type="match status" value="1"/>
</dbReference>
<evidence type="ECO:0000256" key="3">
    <source>
        <dbReference type="ARBA" id="ARBA00022691"/>
    </source>
</evidence>
<dbReference type="PROSITE" id="PS00095">
    <property type="entry name" value="C5_MTASE_2"/>
    <property type="match status" value="1"/>
</dbReference>
<dbReference type="InterPro" id="IPR029063">
    <property type="entry name" value="SAM-dependent_MTases_sf"/>
</dbReference>
<dbReference type="InterPro" id="IPR018117">
    <property type="entry name" value="C5_DNA_meth_AS"/>
</dbReference>
<dbReference type="Gene3D" id="3.40.50.150">
    <property type="entry name" value="Vaccinia Virus protein VP39"/>
    <property type="match status" value="1"/>
</dbReference>
<keyword evidence="4" id="KW-0680">Restriction system</keyword>
<dbReference type="PROSITE" id="PS51679">
    <property type="entry name" value="SAM_MT_C5"/>
    <property type="match status" value="1"/>
</dbReference>
<evidence type="ECO:0000256" key="1">
    <source>
        <dbReference type="ARBA" id="ARBA00022603"/>
    </source>
</evidence>
<keyword evidence="1 6" id="KW-0489">Methyltransferase</keyword>
<keyword evidence="3 6" id="KW-0949">S-adenosyl-L-methionine</keyword>
<organism evidence="9 10">
    <name type="scientific">Stenotrophomonas indicatrix</name>
    <dbReference type="NCBI Taxonomy" id="2045451"/>
    <lineage>
        <taxon>Bacteria</taxon>
        <taxon>Pseudomonadati</taxon>
        <taxon>Pseudomonadota</taxon>
        <taxon>Gammaproteobacteria</taxon>
        <taxon>Lysobacterales</taxon>
        <taxon>Lysobacteraceae</taxon>
        <taxon>Stenotrophomonas</taxon>
    </lineage>
</organism>
<dbReference type="EC" id="2.1.1.37" evidence="8"/>
<dbReference type="InterPro" id="IPR031303">
    <property type="entry name" value="C5_meth_CS"/>
</dbReference>
<sequence>MKTARTSPRAKVVAGLFAGIGGLELGFAKAGYHSSILCEIDPVAQHILRAKFPGAEIVGDVKELKTVGACDVLCAGFPCQDLSSSGHKVGINGDRSSLIDEVFRLLESSEARWVVVENVRFMLHLNGGEAMRRVIDGFERLGYNWAYRLINSQAFGVPQRRHRVYFVASKSEDPREVLLSDEGLSEDVDGDDISISDHIGFYWTEGAYASGLSRNAIPPLKSGSTIGIPSPPAIYFPNGMVGTPTIQDAERLQGFEADWTKSAEEVGKPSARWRLLGNSVTVPVSEWLAGRLNDPRPYDSSADKPIGSKWPHAAWSIGGRRYQSNVSDRPVSRVAVDIGNFLLHPAKPLSRRAIDGFLRRANKGNLKFPIGFLEALSQFSKNIAQ</sequence>
<dbReference type="InterPro" id="IPR001525">
    <property type="entry name" value="C5_MeTfrase"/>
</dbReference>
<dbReference type="RefSeq" id="WP_220387712.1">
    <property type="nucleotide sequence ID" value="NZ_FWEU01000007.1"/>
</dbReference>
<evidence type="ECO:0000256" key="2">
    <source>
        <dbReference type="ARBA" id="ARBA00022679"/>
    </source>
</evidence>